<dbReference type="GO" id="GO:0008270">
    <property type="term" value="F:zinc ion binding"/>
    <property type="evidence" value="ECO:0007669"/>
    <property type="project" value="TreeGrafter"/>
</dbReference>
<evidence type="ECO:0000313" key="7">
    <source>
        <dbReference type="EMBL" id="MBW4667787.1"/>
    </source>
</evidence>
<dbReference type="Proteomes" id="UP000729701">
    <property type="component" value="Unassembled WGS sequence"/>
</dbReference>
<feature type="domain" description="MPN" evidence="6">
    <location>
        <begin position="2"/>
        <end position="133"/>
    </location>
</feature>
<proteinExistence type="predicted"/>
<dbReference type="InterPro" id="IPR028090">
    <property type="entry name" value="JAB_dom_prok"/>
</dbReference>
<evidence type="ECO:0000256" key="1">
    <source>
        <dbReference type="ARBA" id="ARBA00022670"/>
    </source>
</evidence>
<accession>A0A951QKP1</accession>
<dbReference type="PROSITE" id="PS50249">
    <property type="entry name" value="MPN"/>
    <property type="match status" value="1"/>
</dbReference>
<reference evidence="7" key="1">
    <citation type="submission" date="2021-05" db="EMBL/GenBank/DDBJ databases">
        <authorList>
            <person name="Pietrasiak N."/>
            <person name="Ward R."/>
            <person name="Stajich J.E."/>
            <person name="Kurbessoian T."/>
        </authorList>
    </citation>
    <scope>NUCLEOTIDE SEQUENCE</scope>
    <source>
        <strain evidence="7">GSE-NOS-MK-12-04C</strain>
    </source>
</reference>
<dbReference type="InterPro" id="IPR000555">
    <property type="entry name" value="JAMM/MPN+_dom"/>
</dbReference>
<protein>
    <submittedName>
        <fullName evidence="7">M67 family metallopeptidase</fullName>
    </submittedName>
</protein>
<evidence type="ECO:0000256" key="4">
    <source>
        <dbReference type="ARBA" id="ARBA00022833"/>
    </source>
</evidence>
<dbReference type="SMART" id="SM00232">
    <property type="entry name" value="JAB_MPN"/>
    <property type="match status" value="1"/>
</dbReference>
<comment type="caution">
    <text evidence="7">The sequence shown here is derived from an EMBL/GenBank/DDBJ whole genome shotgun (WGS) entry which is preliminary data.</text>
</comment>
<evidence type="ECO:0000256" key="3">
    <source>
        <dbReference type="ARBA" id="ARBA00022801"/>
    </source>
</evidence>
<evidence type="ECO:0000256" key="5">
    <source>
        <dbReference type="ARBA" id="ARBA00023049"/>
    </source>
</evidence>
<dbReference type="Gene3D" id="3.40.140.10">
    <property type="entry name" value="Cytidine Deaminase, domain 2"/>
    <property type="match status" value="1"/>
</dbReference>
<keyword evidence="3" id="KW-0378">Hydrolase</keyword>
<dbReference type="InterPro" id="IPR037518">
    <property type="entry name" value="MPN"/>
</dbReference>
<evidence type="ECO:0000256" key="2">
    <source>
        <dbReference type="ARBA" id="ARBA00022723"/>
    </source>
</evidence>
<gene>
    <name evidence="7" type="ORF">KME60_10205</name>
</gene>
<dbReference type="CDD" id="cd08070">
    <property type="entry name" value="MPN_like"/>
    <property type="match status" value="1"/>
</dbReference>
<dbReference type="GO" id="GO:0008235">
    <property type="term" value="F:metalloexopeptidase activity"/>
    <property type="evidence" value="ECO:0007669"/>
    <property type="project" value="TreeGrafter"/>
</dbReference>
<keyword evidence="4" id="KW-0862">Zinc</keyword>
<dbReference type="Pfam" id="PF14464">
    <property type="entry name" value="Prok-JAB"/>
    <property type="match status" value="1"/>
</dbReference>
<evidence type="ECO:0000259" key="6">
    <source>
        <dbReference type="PROSITE" id="PS50249"/>
    </source>
</evidence>
<dbReference type="InterPro" id="IPR051929">
    <property type="entry name" value="VirAsm_ModProt"/>
</dbReference>
<organism evidence="7 8">
    <name type="scientific">Cyanomargarita calcarea GSE-NOS-MK-12-04C</name>
    <dbReference type="NCBI Taxonomy" id="2839659"/>
    <lineage>
        <taxon>Bacteria</taxon>
        <taxon>Bacillati</taxon>
        <taxon>Cyanobacteriota</taxon>
        <taxon>Cyanophyceae</taxon>
        <taxon>Nostocales</taxon>
        <taxon>Cyanomargaritaceae</taxon>
        <taxon>Cyanomargarita</taxon>
    </lineage>
</organism>
<evidence type="ECO:0000313" key="8">
    <source>
        <dbReference type="Proteomes" id="UP000729701"/>
    </source>
</evidence>
<keyword evidence="1" id="KW-0645">Protease</keyword>
<keyword evidence="5" id="KW-0482">Metalloprotease</keyword>
<keyword evidence="2" id="KW-0479">Metal-binding</keyword>
<dbReference type="SUPFAM" id="SSF102712">
    <property type="entry name" value="JAB1/MPN domain"/>
    <property type="match status" value="1"/>
</dbReference>
<dbReference type="GO" id="GO:0006508">
    <property type="term" value="P:proteolysis"/>
    <property type="evidence" value="ECO:0007669"/>
    <property type="project" value="UniProtKB-KW"/>
</dbReference>
<dbReference type="AlphaFoldDB" id="A0A951QKP1"/>
<reference evidence="7" key="2">
    <citation type="journal article" date="2022" name="Microbiol. Resour. Announc.">
        <title>Metagenome Sequencing to Explore Phylogenomics of Terrestrial Cyanobacteria.</title>
        <authorList>
            <person name="Ward R.D."/>
            <person name="Stajich J.E."/>
            <person name="Johansen J.R."/>
            <person name="Huntemann M."/>
            <person name="Clum A."/>
            <person name="Foster B."/>
            <person name="Foster B."/>
            <person name="Roux S."/>
            <person name="Palaniappan K."/>
            <person name="Varghese N."/>
            <person name="Mukherjee S."/>
            <person name="Reddy T.B.K."/>
            <person name="Daum C."/>
            <person name="Copeland A."/>
            <person name="Chen I.A."/>
            <person name="Ivanova N.N."/>
            <person name="Kyrpides N.C."/>
            <person name="Shapiro N."/>
            <person name="Eloe-Fadrosh E.A."/>
            <person name="Pietrasiak N."/>
        </authorList>
    </citation>
    <scope>NUCLEOTIDE SEQUENCE</scope>
    <source>
        <strain evidence="7">GSE-NOS-MK-12-04C</strain>
    </source>
</reference>
<sequence>MLQLNQEHLQTIQTHAEITYPLECCGVILGCGKMAVEAIPTENAFPVESEKKRRYAIAPEIMLKTQREARDKSLNIIGIYHSHPDYPAIPSECDRELAWQEYSYIIISVVKGKASDIQSWTLDENHQFQPEEIKLLTPNS</sequence>
<dbReference type="PANTHER" id="PTHR34858:SF1">
    <property type="entry name" value="CYSO-CYSTEINE PEPTIDASE"/>
    <property type="match status" value="1"/>
</dbReference>
<dbReference type="EMBL" id="JAHHGZ010000009">
    <property type="protein sequence ID" value="MBW4667787.1"/>
    <property type="molecule type" value="Genomic_DNA"/>
</dbReference>
<dbReference type="PANTHER" id="PTHR34858">
    <property type="entry name" value="CYSO-CYSTEINE PEPTIDASE"/>
    <property type="match status" value="1"/>
</dbReference>
<name>A0A951QKP1_9CYAN</name>
<dbReference type="FunFam" id="3.40.140.10:FF:000085">
    <property type="entry name" value="Mov34/MPN/PAD-1 family protein"/>
    <property type="match status" value="1"/>
</dbReference>